<dbReference type="InterPro" id="IPR005158">
    <property type="entry name" value="BTAD"/>
</dbReference>
<evidence type="ECO:0000313" key="3">
    <source>
        <dbReference type="Proteomes" id="UP000199645"/>
    </source>
</evidence>
<reference evidence="2 3" key="1">
    <citation type="submission" date="2016-10" db="EMBL/GenBank/DDBJ databases">
        <authorList>
            <person name="de Groot N.N."/>
        </authorList>
    </citation>
    <scope>NUCLEOTIDE SEQUENCE [LARGE SCALE GENOMIC DNA]</scope>
    <source>
        <strain evidence="2 3">DSM 43019</strain>
    </source>
</reference>
<evidence type="ECO:0000259" key="1">
    <source>
        <dbReference type="SMART" id="SM01043"/>
    </source>
</evidence>
<dbReference type="SUPFAM" id="SSF48452">
    <property type="entry name" value="TPR-like"/>
    <property type="match status" value="2"/>
</dbReference>
<dbReference type="Proteomes" id="UP000199645">
    <property type="component" value="Unassembled WGS sequence"/>
</dbReference>
<name>A0A1I2E6K8_9ACTN</name>
<organism evidence="2 3">
    <name type="scientific">Actinoplanes philippinensis</name>
    <dbReference type="NCBI Taxonomy" id="35752"/>
    <lineage>
        <taxon>Bacteria</taxon>
        <taxon>Bacillati</taxon>
        <taxon>Actinomycetota</taxon>
        <taxon>Actinomycetes</taxon>
        <taxon>Micromonosporales</taxon>
        <taxon>Micromonosporaceae</taxon>
        <taxon>Actinoplanes</taxon>
    </lineage>
</organism>
<dbReference type="PANTHER" id="PTHR35807">
    <property type="entry name" value="TRANSCRIPTIONAL REGULATOR REDD-RELATED"/>
    <property type="match status" value="1"/>
</dbReference>
<evidence type="ECO:0000313" key="2">
    <source>
        <dbReference type="EMBL" id="SFE88266.1"/>
    </source>
</evidence>
<protein>
    <submittedName>
        <fullName evidence="2">DNA-binding transcriptional activator of the SARP family</fullName>
    </submittedName>
</protein>
<gene>
    <name evidence="2" type="ORF">SAMN05421541_104212</name>
</gene>
<accession>A0A1I2E6K8</accession>
<dbReference type="Pfam" id="PF03704">
    <property type="entry name" value="BTAD"/>
    <property type="match status" value="1"/>
</dbReference>
<dbReference type="InterPro" id="IPR011990">
    <property type="entry name" value="TPR-like_helical_dom_sf"/>
</dbReference>
<dbReference type="GO" id="GO:0003677">
    <property type="term" value="F:DNA binding"/>
    <property type="evidence" value="ECO:0007669"/>
    <property type="project" value="UniProtKB-KW"/>
</dbReference>
<dbReference type="STRING" id="35752.SAMN05421541_104212"/>
<proteinExistence type="predicted"/>
<dbReference type="SMART" id="SM01043">
    <property type="entry name" value="BTAD"/>
    <property type="match status" value="1"/>
</dbReference>
<keyword evidence="2" id="KW-0238">DNA-binding</keyword>
<dbReference type="EMBL" id="FONV01000004">
    <property type="protein sequence ID" value="SFE88266.1"/>
    <property type="molecule type" value="Genomic_DNA"/>
</dbReference>
<dbReference type="RefSeq" id="WP_093612871.1">
    <property type="nucleotide sequence ID" value="NZ_BOMT01000033.1"/>
</dbReference>
<feature type="domain" description="Bacterial transcriptional activator" evidence="1">
    <location>
        <begin position="93"/>
        <end position="223"/>
    </location>
</feature>
<dbReference type="Gene3D" id="1.25.40.10">
    <property type="entry name" value="Tetratricopeptide repeat domain"/>
    <property type="match status" value="2"/>
</dbReference>
<dbReference type="AlphaFoldDB" id="A0A1I2E6K8"/>
<keyword evidence="3" id="KW-1185">Reference proteome</keyword>
<dbReference type="PANTHER" id="PTHR35807:SF3">
    <property type="entry name" value="BLL5740 PROTEIN"/>
    <property type="match status" value="1"/>
</dbReference>
<dbReference type="InterPro" id="IPR051677">
    <property type="entry name" value="AfsR-DnrI-RedD_regulator"/>
</dbReference>
<sequence>MVKVRLLGVPAIEGPDGSLREVRGHKPWAVLARLLLSDRPLRRQQLAAELFPDTVDPLGSLRWCLAALRKAIGSSQVFTGDPISVTLPAGVRVDVLELMAGRIDTTDVGDLLDGVPVASGPEFSTWLLVTREHVAARTDGLLREATITALSREQYDVAVRLAERAAGRTPLDEGAQVMLVKSLALAGRARAAASHVLRVEQLFRTELGCDPSPALRSAARPSVAAPPPGIPAATLAGSLLEAGRAALAAGAVEAGLDCLRRAGGHAEATGDPRLLGQTFFELGTALIHAVRGFDDEGCILLGQAVEQAIIAGDQRTAVRALQEHGYADALAGRRPQAAEHLGEARRLAGSQPELLAGVEAVTAFNLADWGRLTEALPGYETALDLARRVADRRREAWILTLSGWACLREGDVAGAVSRLSQGLSVVRELRWVSFEPMPLAALAEAAVTSVDRAELERCFALSCQLGDPCWEAASGRVLALHHAHRGDAGQAVRWITDARVRGMRRSDTWVGMLATILITEAELRAVAGDAAGAAASAREAVVLSARAHLDQLLARSTALLGGIA</sequence>
<dbReference type="OrthoDB" id="118790at2"/>